<feature type="compositionally biased region" description="Polar residues" evidence="1">
    <location>
        <begin position="54"/>
        <end position="68"/>
    </location>
</feature>
<sequence length="452" mass="50591">MATTTSNQDMQPEAHTGEKAPSTSGPRRQKTKVYGKRSKGSENTAAPPLPPRDPNSTGPRPTRLSTVATKPKNEPMFSDIDMMGFPGVAPYRRTNEFAITAEGFIPLCEKEYDVIASNQPYFAKSVAKSAWVYYCTMSLYARLITLKQEDGSSEYDEDSFAGQVLSGNHSLPTPIESYIKALGNIVDSSSIRYKLAMPTWPDEDGTFGKMGPHTHWKYMSMPCPVVCRQRIQEDLRVTATPGIKEWNLPAALRPDEPGAGHPTRNCLGWARAATLTSDQVAFLESANIMEDAFPVKFQKFQYNVDLFEKVSLALSRTEEKIKLAPQVKKSAEGALALVCYTVVENTEQDTSANVFYTESRNNQIVTSSEIDARQVLASLILSFRVQKDTIGGIRPYAAYSFGGYANVPDTWHKTRNHIFTYGRADRWNVKEYTAPFTDKSEYRLAWIKRHVK</sequence>
<organism evidence="2 3">
    <name type="scientific">Brenthis ino</name>
    <name type="common">lesser marbled fritillary</name>
    <dbReference type="NCBI Taxonomy" id="405034"/>
    <lineage>
        <taxon>Eukaryota</taxon>
        <taxon>Metazoa</taxon>
        <taxon>Ecdysozoa</taxon>
        <taxon>Arthropoda</taxon>
        <taxon>Hexapoda</taxon>
        <taxon>Insecta</taxon>
        <taxon>Pterygota</taxon>
        <taxon>Neoptera</taxon>
        <taxon>Endopterygota</taxon>
        <taxon>Lepidoptera</taxon>
        <taxon>Glossata</taxon>
        <taxon>Ditrysia</taxon>
        <taxon>Papilionoidea</taxon>
        <taxon>Nymphalidae</taxon>
        <taxon>Heliconiinae</taxon>
        <taxon>Argynnini</taxon>
        <taxon>Brenthis</taxon>
    </lineage>
</organism>
<reference evidence="2" key="1">
    <citation type="submission" date="2021-12" db="EMBL/GenBank/DDBJ databases">
        <authorList>
            <person name="Martin H S."/>
        </authorList>
    </citation>
    <scope>NUCLEOTIDE SEQUENCE</scope>
</reference>
<proteinExistence type="predicted"/>
<gene>
    <name evidence="2" type="ORF">BINO364_LOCUS11136</name>
</gene>
<protein>
    <submittedName>
        <fullName evidence="2">Uncharacterized protein</fullName>
    </submittedName>
</protein>
<evidence type="ECO:0000313" key="2">
    <source>
        <dbReference type="EMBL" id="CAH0725564.1"/>
    </source>
</evidence>
<dbReference type="AlphaFoldDB" id="A0A8J9YCE9"/>
<feature type="compositionally biased region" description="Basic residues" evidence="1">
    <location>
        <begin position="27"/>
        <end position="38"/>
    </location>
</feature>
<feature type="compositionally biased region" description="Polar residues" evidence="1">
    <location>
        <begin position="1"/>
        <end position="10"/>
    </location>
</feature>
<name>A0A8J9YCE9_9NEOP</name>
<evidence type="ECO:0000313" key="3">
    <source>
        <dbReference type="Proteomes" id="UP000838878"/>
    </source>
</evidence>
<evidence type="ECO:0000256" key="1">
    <source>
        <dbReference type="SAM" id="MobiDB-lite"/>
    </source>
</evidence>
<keyword evidence="3" id="KW-1185">Reference proteome</keyword>
<dbReference type="OrthoDB" id="7684061at2759"/>
<dbReference type="EMBL" id="OV170225">
    <property type="protein sequence ID" value="CAH0725564.1"/>
    <property type="molecule type" value="Genomic_DNA"/>
</dbReference>
<dbReference type="Proteomes" id="UP000838878">
    <property type="component" value="Chromosome 5"/>
</dbReference>
<accession>A0A8J9YCE9</accession>
<feature type="non-terminal residue" evidence="2">
    <location>
        <position position="452"/>
    </location>
</feature>
<feature type="region of interest" description="Disordered" evidence="1">
    <location>
        <begin position="1"/>
        <end position="78"/>
    </location>
</feature>